<sequence length="37" mass="4102">MTPTRAEFRAGVVAPHTTNIKETAKLVELHTIDLVQL</sequence>
<proteinExistence type="predicted"/>
<gene>
    <name evidence="1" type="ORF">PRUB_a1060</name>
</gene>
<reference evidence="1 2" key="1">
    <citation type="journal article" date="2012" name="J. Bacteriol.">
        <title>Genome sequence of the cycloprodigiosin-producing bacterial strain Pseudoalteromonas rubra ATCC 29570(T).</title>
        <authorList>
            <person name="Xie B.B."/>
            <person name="Shu Y.L."/>
            <person name="Qin Q.L."/>
            <person name="Rong J.C."/>
            <person name="Zhang X.Y."/>
            <person name="Chen X.L."/>
            <person name="Zhou B.C."/>
            <person name="Zhang Y.Z."/>
        </authorList>
    </citation>
    <scope>NUCLEOTIDE SEQUENCE [LARGE SCALE GENOMIC DNA]</scope>
    <source>
        <strain evidence="1 2">DSM 6842</strain>
    </source>
</reference>
<dbReference type="Proteomes" id="UP000016480">
    <property type="component" value="Unassembled WGS sequence"/>
</dbReference>
<dbReference type="EMBL" id="AHCD03000035">
    <property type="protein sequence ID" value="KAF7786481.1"/>
    <property type="molecule type" value="Genomic_DNA"/>
</dbReference>
<organism evidence="1 2">
    <name type="scientific">Pseudoalteromonas rubra</name>
    <dbReference type="NCBI Taxonomy" id="43658"/>
    <lineage>
        <taxon>Bacteria</taxon>
        <taxon>Pseudomonadati</taxon>
        <taxon>Pseudomonadota</taxon>
        <taxon>Gammaproteobacteria</taxon>
        <taxon>Alteromonadales</taxon>
        <taxon>Pseudoalteromonadaceae</taxon>
        <taxon>Pseudoalteromonas</taxon>
    </lineage>
</organism>
<comment type="caution">
    <text evidence="1">The sequence shown here is derived from an EMBL/GenBank/DDBJ whole genome shotgun (WGS) entry which is preliminary data.</text>
</comment>
<protein>
    <submittedName>
        <fullName evidence="1">Uncharacterized protein</fullName>
    </submittedName>
</protein>
<accession>A0A8T0C8U7</accession>
<evidence type="ECO:0000313" key="2">
    <source>
        <dbReference type="Proteomes" id="UP000016480"/>
    </source>
</evidence>
<dbReference type="AlphaFoldDB" id="A0A8T0C8U7"/>
<evidence type="ECO:0000313" key="1">
    <source>
        <dbReference type="EMBL" id="KAF7786481.1"/>
    </source>
</evidence>
<name>A0A8T0C8U7_9GAMM</name>